<dbReference type="SUPFAM" id="SSF56770">
    <property type="entry name" value="HydA/Nqo6-like"/>
    <property type="match status" value="1"/>
</dbReference>
<keyword evidence="1 3" id="KW-0560">Oxidoreductase</keyword>
<dbReference type="GO" id="GO:0051536">
    <property type="term" value="F:iron-sulfur cluster binding"/>
    <property type="evidence" value="ECO:0007669"/>
    <property type="project" value="InterPro"/>
</dbReference>
<dbReference type="InterPro" id="IPR037024">
    <property type="entry name" value="NiFe_Hase_small_N_sf"/>
</dbReference>
<dbReference type="GO" id="GO:0003677">
    <property type="term" value="F:DNA binding"/>
    <property type="evidence" value="ECO:0007669"/>
    <property type="project" value="UniProtKB-KW"/>
</dbReference>
<organism evidence="3">
    <name type="scientific">bioreactor metagenome</name>
    <dbReference type="NCBI Taxonomy" id="1076179"/>
    <lineage>
        <taxon>unclassified sequences</taxon>
        <taxon>metagenomes</taxon>
        <taxon>ecological metagenomes</taxon>
    </lineage>
</organism>
<feature type="domain" description="NADH:ubiquinone oxidoreductase-like 20kDa subunit" evidence="2">
    <location>
        <begin position="14"/>
        <end position="166"/>
    </location>
</feature>
<keyword evidence="3" id="KW-0371">Homeobox</keyword>
<comment type="caution">
    <text evidence="3">The sequence shown here is derived from an EMBL/GenBank/DDBJ whole genome shotgun (WGS) entry which is preliminary data.</text>
</comment>
<evidence type="ECO:0000313" key="3">
    <source>
        <dbReference type="EMBL" id="MPM35573.1"/>
    </source>
</evidence>
<dbReference type="EC" id="1.12.1.2" evidence="3"/>
<proteinExistence type="predicted"/>
<dbReference type="InterPro" id="IPR051349">
    <property type="entry name" value="Hydrogenase_assoc-protein"/>
</dbReference>
<name>A0A644ZA39_9ZZZZ</name>
<protein>
    <submittedName>
        <fullName evidence="3">NAD-reducing hydrogenase HoxS subunit delta</fullName>
        <ecNumber evidence="3">1.12.1.2</ecNumber>
    </submittedName>
</protein>
<evidence type="ECO:0000259" key="2">
    <source>
        <dbReference type="Pfam" id="PF01058"/>
    </source>
</evidence>
<dbReference type="EMBL" id="VSSQ01007328">
    <property type="protein sequence ID" value="MPM35573.1"/>
    <property type="molecule type" value="Genomic_DNA"/>
</dbReference>
<dbReference type="InterPro" id="IPR006137">
    <property type="entry name" value="NADH_UbQ_OxRdtase-like_20kDa"/>
</dbReference>
<dbReference type="PANTHER" id="PTHR42845:SF1">
    <property type="entry name" value="HYDROGENASE SMALL SUBUNIT"/>
    <property type="match status" value="1"/>
</dbReference>
<sequence>MSKPIVATTSLAGCFGCHMSLLDIDDRILKLIELVEFNKSPIDDIKTFTKQCDIGIIEGGCCNSENIHVLKEFRKNCKILISLGECAIMGGLPALRNGIPVKECLEEAYLGGPTVGLNTEKIMPNDDELPMILDKVYPCHEIVKIDYYLPGCPPRADLIWEAVAALVTGNPMNLPYEVVKFD</sequence>
<dbReference type="GO" id="GO:0047985">
    <property type="term" value="F:hydrogen dehydrogenase activity"/>
    <property type="evidence" value="ECO:0007669"/>
    <property type="project" value="UniProtKB-EC"/>
</dbReference>
<evidence type="ECO:0000256" key="1">
    <source>
        <dbReference type="ARBA" id="ARBA00023002"/>
    </source>
</evidence>
<gene>
    <name evidence="3" type="primary">hoxY_1</name>
    <name evidence="3" type="ORF">SDC9_82166</name>
</gene>
<accession>A0A644ZA39</accession>
<reference evidence="3" key="1">
    <citation type="submission" date="2019-08" db="EMBL/GenBank/DDBJ databases">
        <authorList>
            <person name="Kucharzyk K."/>
            <person name="Murdoch R.W."/>
            <person name="Higgins S."/>
            <person name="Loffler F."/>
        </authorList>
    </citation>
    <scope>NUCLEOTIDE SEQUENCE</scope>
</reference>
<dbReference type="Pfam" id="PF01058">
    <property type="entry name" value="Oxidored_q6"/>
    <property type="match status" value="1"/>
</dbReference>
<dbReference type="AlphaFoldDB" id="A0A644ZA39"/>
<dbReference type="PANTHER" id="PTHR42845">
    <property type="entry name" value="COENZYME F420-REDUCING HYDROGENASE, GAMMA SUBUNIT"/>
    <property type="match status" value="1"/>
</dbReference>
<dbReference type="Gene3D" id="3.40.50.700">
    <property type="entry name" value="NADH:ubiquinone oxidoreductase-like, 20kDa subunit"/>
    <property type="match status" value="1"/>
</dbReference>